<dbReference type="InterPro" id="IPR002123">
    <property type="entry name" value="Plipid/glycerol_acylTrfase"/>
</dbReference>
<keyword evidence="5" id="KW-1185">Reference proteome</keyword>
<accession>A0A841ALU5</accession>
<dbReference type="RefSeq" id="WP_184234827.1">
    <property type="nucleotide sequence ID" value="NZ_JACHMJ010000001.1"/>
</dbReference>
<dbReference type="Proteomes" id="UP000536685">
    <property type="component" value="Unassembled WGS sequence"/>
</dbReference>
<dbReference type="PANTHER" id="PTHR10434:SF11">
    <property type="entry name" value="1-ACYL-SN-GLYCEROL-3-PHOSPHATE ACYLTRANSFERASE"/>
    <property type="match status" value="1"/>
</dbReference>
<evidence type="ECO:0000256" key="1">
    <source>
        <dbReference type="ARBA" id="ARBA00022679"/>
    </source>
</evidence>
<dbReference type="GO" id="GO:0006654">
    <property type="term" value="P:phosphatidic acid biosynthetic process"/>
    <property type="evidence" value="ECO:0007669"/>
    <property type="project" value="TreeGrafter"/>
</dbReference>
<keyword evidence="1 4" id="KW-0808">Transferase</keyword>
<protein>
    <submittedName>
        <fullName evidence="4">1-acyl-sn-glycerol-3-phosphate acyltransferase</fullName>
        <ecNumber evidence="4">2.3.1.51</ecNumber>
    </submittedName>
</protein>
<dbReference type="Pfam" id="PF01553">
    <property type="entry name" value="Acyltransferase"/>
    <property type="match status" value="1"/>
</dbReference>
<dbReference type="PANTHER" id="PTHR10434">
    <property type="entry name" value="1-ACYL-SN-GLYCEROL-3-PHOSPHATE ACYLTRANSFERASE"/>
    <property type="match status" value="1"/>
</dbReference>
<dbReference type="SMART" id="SM00563">
    <property type="entry name" value="PlsC"/>
    <property type="match status" value="1"/>
</dbReference>
<comment type="caution">
    <text evidence="4">The sequence shown here is derived from an EMBL/GenBank/DDBJ whole genome shotgun (WGS) entry which is preliminary data.</text>
</comment>
<dbReference type="EC" id="2.3.1.51" evidence="4"/>
<organism evidence="4 5">
    <name type="scientific">Conyzicola lurida</name>
    <dbReference type="NCBI Taxonomy" id="1172621"/>
    <lineage>
        <taxon>Bacteria</taxon>
        <taxon>Bacillati</taxon>
        <taxon>Actinomycetota</taxon>
        <taxon>Actinomycetes</taxon>
        <taxon>Micrococcales</taxon>
        <taxon>Microbacteriaceae</taxon>
        <taxon>Conyzicola</taxon>
    </lineage>
</organism>
<dbReference type="GO" id="GO:0003841">
    <property type="term" value="F:1-acylglycerol-3-phosphate O-acyltransferase activity"/>
    <property type="evidence" value="ECO:0007669"/>
    <property type="project" value="UniProtKB-EC"/>
</dbReference>
<dbReference type="GO" id="GO:0005886">
    <property type="term" value="C:plasma membrane"/>
    <property type="evidence" value="ECO:0007669"/>
    <property type="project" value="TreeGrafter"/>
</dbReference>
<dbReference type="AlphaFoldDB" id="A0A841ALU5"/>
<name>A0A841ALU5_9MICO</name>
<evidence type="ECO:0000313" key="4">
    <source>
        <dbReference type="EMBL" id="MBB5842932.1"/>
    </source>
</evidence>
<proteinExistence type="predicted"/>
<dbReference type="EMBL" id="JACHMJ010000001">
    <property type="protein sequence ID" value="MBB5842932.1"/>
    <property type="molecule type" value="Genomic_DNA"/>
</dbReference>
<evidence type="ECO:0000259" key="3">
    <source>
        <dbReference type="SMART" id="SM00563"/>
    </source>
</evidence>
<dbReference type="SUPFAM" id="SSF69593">
    <property type="entry name" value="Glycerol-3-phosphate (1)-acyltransferase"/>
    <property type="match status" value="1"/>
</dbReference>
<evidence type="ECO:0000313" key="5">
    <source>
        <dbReference type="Proteomes" id="UP000536685"/>
    </source>
</evidence>
<evidence type="ECO:0000256" key="2">
    <source>
        <dbReference type="ARBA" id="ARBA00023315"/>
    </source>
</evidence>
<gene>
    <name evidence="4" type="ORF">HD599_001255</name>
</gene>
<keyword evidence="2 4" id="KW-0012">Acyltransferase</keyword>
<dbReference type="CDD" id="cd07989">
    <property type="entry name" value="LPLAT_AGPAT-like"/>
    <property type="match status" value="1"/>
</dbReference>
<feature type="domain" description="Phospholipid/glycerol acyltransferase" evidence="3">
    <location>
        <begin position="35"/>
        <end position="154"/>
    </location>
</feature>
<reference evidence="4 5" key="1">
    <citation type="submission" date="2020-08" db="EMBL/GenBank/DDBJ databases">
        <title>Sequencing the genomes of 1000 actinobacteria strains.</title>
        <authorList>
            <person name="Klenk H.-P."/>
        </authorList>
    </citation>
    <scope>NUCLEOTIDE SEQUENCE [LARGE SCALE GENOMIC DNA]</scope>
    <source>
        <strain evidence="4 5">DSM 105784</strain>
    </source>
</reference>
<sequence>MFYWFMKNLVAGPILKTVFRPWVTGLDNIPKTGGVILASNHLSFIDSVFLPLVIDRRIFFLAKSDYFRGKGLKGWATKAFMNGTGMLPIDRSGGKASEASLNTGLRVLHEGEVLGIYPEGTRSPDGKMYRGRTGVARMILEGNVPVVPVAMIDTEKVMPIGTRIPKVQRLGVVIGEPLDFSRFKGLESDRFILRSITDEIMYELNRLSGQEYVDVYATSVKDKIAAKAVKAR</sequence>